<dbReference type="InterPro" id="IPR013783">
    <property type="entry name" value="Ig-like_fold"/>
</dbReference>
<organism evidence="2 3">
    <name type="scientific">Belliella marina</name>
    <dbReference type="NCBI Taxonomy" id="1644146"/>
    <lineage>
        <taxon>Bacteria</taxon>
        <taxon>Pseudomonadati</taxon>
        <taxon>Bacteroidota</taxon>
        <taxon>Cytophagia</taxon>
        <taxon>Cytophagales</taxon>
        <taxon>Cyclobacteriaceae</taxon>
        <taxon>Belliella</taxon>
    </lineage>
</organism>
<dbReference type="PANTHER" id="PTHR46534:SF1">
    <property type="entry name" value="IGGFC-BINDING PROTEIN N-TERMINAL DOMAIN-CONTAINING PROTEIN"/>
    <property type="match status" value="1"/>
</dbReference>
<dbReference type="EMBL" id="JBHUHR010000048">
    <property type="protein sequence ID" value="MFD2037426.1"/>
    <property type="molecule type" value="Genomic_DNA"/>
</dbReference>
<evidence type="ECO:0000313" key="2">
    <source>
        <dbReference type="EMBL" id="MFD2037426.1"/>
    </source>
</evidence>
<accession>A0ABW4VUJ5</accession>
<evidence type="ECO:0000259" key="1">
    <source>
        <dbReference type="PROSITE" id="PS50093"/>
    </source>
</evidence>
<name>A0ABW4VUJ5_9BACT</name>
<dbReference type="Pfam" id="PF13573">
    <property type="entry name" value="SprB"/>
    <property type="match status" value="2"/>
</dbReference>
<dbReference type="InterPro" id="IPR000601">
    <property type="entry name" value="PKD_dom"/>
</dbReference>
<dbReference type="InterPro" id="IPR035986">
    <property type="entry name" value="PKD_dom_sf"/>
</dbReference>
<protein>
    <submittedName>
        <fullName evidence="2">PKD domain-containing protein</fullName>
    </submittedName>
</protein>
<dbReference type="InterPro" id="IPR035234">
    <property type="entry name" value="IgGFc-bd_N"/>
</dbReference>
<dbReference type="Pfam" id="PF18911">
    <property type="entry name" value="PKD_4"/>
    <property type="match status" value="1"/>
</dbReference>
<dbReference type="Proteomes" id="UP001597361">
    <property type="component" value="Unassembled WGS sequence"/>
</dbReference>
<feature type="domain" description="PKD" evidence="1">
    <location>
        <begin position="501"/>
        <end position="534"/>
    </location>
</feature>
<comment type="caution">
    <text evidence="2">The sequence shown here is derived from an EMBL/GenBank/DDBJ whole genome shotgun (WGS) entry which is preliminary data.</text>
</comment>
<dbReference type="RefSeq" id="WP_376889292.1">
    <property type="nucleotide sequence ID" value="NZ_JBHUHR010000048.1"/>
</dbReference>
<dbReference type="InterPro" id="IPR025667">
    <property type="entry name" value="SprB_repeat"/>
</dbReference>
<dbReference type="PANTHER" id="PTHR46534">
    <property type="entry name" value="IGGFC_BINDING DOMAIN-CONTAINING PROTEIN"/>
    <property type="match status" value="1"/>
</dbReference>
<dbReference type="PROSITE" id="PS50093">
    <property type="entry name" value="PKD"/>
    <property type="match status" value="1"/>
</dbReference>
<dbReference type="CDD" id="cd00146">
    <property type="entry name" value="PKD"/>
    <property type="match status" value="1"/>
</dbReference>
<dbReference type="Pfam" id="PF17517">
    <property type="entry name" value="IgGFc_binding"/>
    <property type="match status" value="1"/>
</dbReference>
<proteinExistence type="predicted"/>
<evidence type="ECO:0000313" key="3">
    <source>
        <dbReference type="Proteomes" id="UP001597361"/>
    </source>
</evidence>
<dbReference type="Gene3D" id="2.60.40.10">
    <property type="entry name" value="Immunoglobulins"/>
    <property type="match status" value="1"/>
</dbReference>
<reference evidence="3" key="1">
    <citation type="journal article" date="2019" name="Int. J. Syst. Evol. Microbiol.">
        <title>The Global Catalogue of Microorganisms (GCM) 10K type strain sequencing project: providing services to taxonomists for standard genome sequencing and annotation.</title>
        <authorList>
            <consortium name="The Broad Institute Genomics Platform"/>
            <consortium name="The Broad Institute Genome Sequencing Center for Infectious Disease"/>
            <person name="Wu L."/>
            <person name="Ma J."/>
        </authorList>
    </citation>
    <scope>NUCLEOTIDE SEQUENCE [LARGE SCALE GENOMIC DNA]</scope>
    <source>
        <strain evidence="3">CGMCC 1.15180</strain>
    </source>
</reference>
<sequence length="1047" mass="113923">MNKKLLKIFIIQVFLFLNVFINTVSYAQVTTVGKEFWVGFMENHGDRYEAPDIGIIVITASEASTGTIAYPGSTVNFNIQAGQQFVRRITNFDILHRRSGVKENKGVHIVSSGNISVYAFNERIRSADGTVVLPISSLGKDYYITSHYEVSTTPITNPIFPSLVGTVLPNFESTMLVVAVEDNTNIEITPKRNTVSGQAAGIPYEIQLNSGESYQLKARGDLTGSRIRVVGDNANECKNIAVFGGNKYTGVGNSGLAGDHLFQQAYPVNTWGSDFLHVPFAGRDSGELVKVLASEDGTEITIDGVTVGTIGAGGFISRNFSHTETAYITGSKPISVTTFAKSMDNNLPGAGRNIGDPFMMTYSPNQQLLSQITFNALELQTIDSHYVNIITATESVQNTLLNGQNVGGQFNPFPSNPAFSYARIQIPSGVNNLENMDGFIGYVYGFGIMESYGFAVGASLENLNFEIASEYEFEVEGDLVACLNSEAMWRIKPDNEIFEYFTWDFGDGSAIVEGKEVSHTFETPGTYEVLVTASISPESCDQQEEIRFEVTVERFEGEIVGPVIVCPDVDEIEYGFEIGNETSKIEWKVEGGEIIEENGSNVTVRWGEANPTAKLIAQPYNLEGCPGEVAELMVQVNNQIEPQEAIGDEHICFDSTKIYEYSVPEPLNGRGYEWFIVGGDIIGSNENSMVQVNWSIPEASGEIWYREYSLKNGDCEGLSPVKSVLVTGVFTAEVDDSTGLLCFGDASGRIQLNVVGGQAPYTFSWSHDQGLNTPIVEGIPPGMYTVKIVDSIGCEINMEINVSAPPMLEVAGIATVSTTCFGRSDGTATIEVTGGVAPYSINSPSSIVQGDLISLYDLEGRLHEFEITDGNGCVLPVSFIVDSPLPLDVNVRIEKYACPGESNGELIAEPEGDIGSYSYTWDYDSSNQVFLHGISRGAYEVTLVDSRGCVSFGNGEMLEADPIVRMPTGFNPKNGLYEGVANCGLDYELLVFTRWGELIYKGTSGWDGKINNEEAPLGTYSYAFSYDYILNGEAKSGQVTGSFTLIR</sequence>
<keyword evidence="3" id="KW-1185">Reference proteome</keyword>
<gene>
    <name evidence="2" type="ORF">ACFSKL_21705</name>
</gene>
<dbReference type="SUPFAM" id="SSF49299">
    <property type="entry name" value="PKD domain"/>
    <property type="match status" value="1"/>
</dbReference>